<gene>
    <name evidence="23" type="ORF">GSLYS_00011565001</name>
</gene>
<feature type="chain" id="PRO_5043864336" description="NAD(P)H oxidase (H2O2-forming)" evidence="20">
    <location>
        <begin position="31"/>
        <end position="1551"/>
    </location>
</feature>
<proteinExistence type="inferred from homology"/>
<sequence length="1551" mass="175699">MSVSMETRCGTCCYLFLGLTFLIQAGLTAGQVEDMASTDGFKNNLNQATWGIAGSNLLRVSPQAYSDGAYEMAGVTRPNPLEISLKVHSRPDGAASGYSRNALQAYYAQLVLDEIAQTYMSTCPPEYENMNLPSGHPLRQSTTNPQVFLRSLYDQSTGYTSAGPRQQINLVSSFMDGGIIYGSTNVWTTLLRSYKEGKLLADSDDVKSSFPVHNNVKLPVFNAPIPRDHVMKPVDRLFRIGNAKGHENPFLLALQVVWFRWHNVIADGIARTSNYTDEEIFHLTKRKVVGTFQKVAFKEWLPAFLNGNSKVSSADYSYISNYTQYDSRTQPGITQEFLAAMEFRNTITPSAVWALGDNCNKSETKGRGPHGEERTVQSFRLCNNFWDSQEIVKTSFNEIIRGMIYTRGKREDGHFVKDFTESFYGPFEYSRTDLVATQIQRFRDHGLNGLNAIRKAYGLKSLDNWDRLGGANGTINKLYGGQAPDDVDLITGGLLDSFNIGGISDLFMEILKEQFIRVRDTDRFWYENDKVFSIQEIREIESTTFKMILKETTNITDTDIPDQVFLCSSGNGCACQNPPSMDNTSSPDVDVCSPLSTHDYISGSQVSFALSWLAIFMVIPVSIGVLCCMVKKKKVGKTEYNKRKSTLYSRNDRTKFAAREYLGLSSGFRDVKGEFKSGEQRIIIRDSQGKDLRYVDFKTLGATAVDIFVASDKESRDVCLKVPGDIDLILKFADITIRQNFLACLDNFFRDFGQFLVCKEITETALYNRAVDKDHRQKLLDNFFRVICLTVSVFEGSGQSENDQIDLNLVDEVIHIKLTMTEFADALGMQPSSLFVKNVFLLADKDNQRFLSFEEFLNLFGVFLKGTAEQKSQLLFKIYDVHKVGYLTKEEFHRMIKSLLDLAESSDLTNDAVKDLISSMYRHVGLIDVDRITYDHFKKIFCSNEYSSTLQKAMILGTASKHAPVSAKLRDTEIRNRRHTFIKSYISTGNEKSLPSYSMDGSTSHAPLTHTRSASFRVSVQRMEYPGTVLGKKWHSVTRYFDTYRLQIFWCILYTLVTIGIFVERAVFFARGREHAGLRRMSGAWITAMIRGSASVIMFTYSSLLVTMCRNTITALRETFLHRYIPFDSAVAFHKYISVLAMIGTILHVVTHGMNLYCMCTQSTTSINCFFREYYTDSYSVATFHFWAFQTITGLAGVLVTVLIFIMYVFATQFSRRHVFKAFWFTHSLYWLVYILTFLHGIGRLVQAPLFAWYLIGPLILFVVDQLQSISRNKVEITVKAATPLPSGVLRLVFRRPTTFNYKSGQWVRIACPELSKSEYHPFTLTSAPNEPFLSLHIRAVGPWTTNLRRIYSSLPNEEKPPTLFLDGPFGEGHQDWYSCEVAVLVGGGIGVTPFASILKDIAFKSKSGIPLTCKKVYFLWVTRTQHSFEWLVDIIRDVEAADVRGIVDTHIFVTQFQQQYDLRTTMLYICERYFQKVEGKSLFTGLKAVTHFGRPHFEDFFMALSAVHKGVSQVGVFSCGPGPMTGNVQKACNFMNSCIGPTFTHHFENF</sequence>
<dbReference type="FunFam" id="3.40.50.80:FF:000020">
    <property type="entry name" value="Dual oxidase 1"/>
    <property type="match status" value="1"/>
</dbReference>
<feature type="domain" description="EF-hand" evidence="21">
    <location>
        <begin position="831"/>
        <end position="866"/>
    </location>
</feature>
<evidence type="ECO:0000256" key="8">
    <source>
        <dbReference type="ARBA" id="ARBA00022737"/>
    </source>
</evidence>
<comment type="similarity">
    <text evidence="2">In the N-terminal section; belongs to the peroxidase family.</text>
</comment>
<dbReference type="PROSITE" id="PS50222">
    <property type="entry name" value="EF_HAND_2"/>
    <property type="match status" value="2"/>
</dbReference>
<evidence type="ECO:0000256" key="11">
    <source>
        <dbReference type="ARBA" id="ARBA00022857"/>
    </source>
</evidence>
<dbReference type="Gene3D" id="2.40.30.10">
    <property type="entry name" value="Translation factors"/>
    <property type="match status" value="1"/>
</dbReference>
<evidence type="ECO:0000256" key="13">
    <source>
        <dbReference type="ARBA" id="ARBA00023002"/>
    </source>
</evidence>
<dbReference type="Pfam" id="PF08022">
    <property type="entry name" value="FAD_binding_8"/>
    <property type="match status" value="1"/>
</dbReference>
<evidence type="ECO:0000256" key="5">
    <source>
        <dbReference type="ARBA" id="ARBA00022630"/>
    </source>
</evidence>
<dbReference type="GO" id="GO:0043020">
    <property type="term" value="C:NADPH oxidase complex"/>
    <property type="evidence" value="ECO:0007669"/>
    <property type="project" value="TreeGrafter"/>
</dbReference>
<evidence type="ECO:0000256" key="4">
    <source>
        <dbReference type="ARBA" id="ARBA00022559"/>
    </source>
</evidence>
<dbReference type="CDD" id="cd00051">
    <property type="entry name" value="EFh"/>
    <property type="match status" value="1"/>
</dbReference>
<dbReference type="InterPro" id="IPR013130">
    <property type="entry name" value="Fe3_Rdtase_TM_dom"/>
</dbReference>
<organism evidence="23 24">
    <name type="scientific">Lymnaea stagnalis</name>
    <name type="common">Great pond snail</name>
    <name type="synonym">Helix stagnalis</name>
    <dbReference type="NCBI Taxonomy" id="6523"/>
    <lineage>
        <taxon>Eukaryota</taxon>
        <taxon>Metazoa</taxon>
        <taxon>Spiralia</taxon>
        <taxon>Lophotrochozoa</taxon>
        <taxon>Mollusca</taxon>
        <taxon>Gastropoda</taxon>
        <taxon>Heterobranchia</taxon>
        <taxon>Euthyneura</taxon>
        <taxon>Panpulmonata</taxon>
        <taxon>Hygrophila</taxon>
        <taxon>Lymnaeoidea</taxon>
        <taxon>Lymnaeidae</taxon>
        <taxon>Lymnaea</taxon>
    </lineage>
</organism>
<dbReference type="GO" id="GO:0042744">
    <property type="term" value="P:hydrogen peroxide catabolic process"/>
    <property type="evidence" value="ECO:0007669"/>
    <property type="project" value="UniProtKB-KW"/>
</dbReference>
<dbReference type="Proteomes" id="UP001497497">
    <property type="component" value="Unassembled WGS sequence"/>
</dbReference>
<dbReference type="GO" id="GO:0009886">
    <property type="term" value="P:post-embryonic animal morphogenesis"/>
    <property type="evidence" value="ECO:0007669"/>
    <property type="project" value="UniProtKB-ARBA"/>
</dbReference>
<keyword evidence="12 19" id="KW-1133">Transmembrane helix</keyword>
<reference evidence="23 24" key="1">
    <citation type="submission" date="2024-04" db="EMBL/GenBank/DDBJ databases">
        <authorList>
            <consortium name="Genoscope - CEA"/>
            <person name="William W."/>
        </authorList>
    </citation>
    <scope>NUCLEOTIDE SEQUENCE [LARGE SCALE GENOMIC DNA]</scope>
</reference>
<keyword evidence="5" id="KW-0285">Flavoprotein</keyword>
<dbReference type="GO" id="GO:0005509">
    <property type="term" value="F:calcium ion binding"/>
    <property type="evidence" value="ECO:0007669"/>
    <property type="project" value="InterPro"/>
</dbReference>
<comment type="catalytic activity">
    <reaction evidence="18">
        <text>NADPH + O2 + H(+) = H2O2 + NADP(+)</text>
        <dbReference type="Rhea" id="RHEA:11260"/>
        <dbReference type="ChEBI" id="CHEBI:15378"/>
        <dbReference type="ChEBI" id="CHEBI:15379"/>
        <dbReference type="ChEBI" id="CHEBI:16240"/>
        <dbReference type="ChEBI" id="CHEBI:57783"/>
        <dbReference type="ChEBI" id="CHEBI:58349"/>
        <dbReference type="EC" id="1.6.3.1"/>
    </reaction>
</comment>
<dbReference type="InterPro" id="IPR017927">
    <property type="entry name" value="FAD-bd_FR_type"/>
</dbReference>
<keyword evidence="15" id="KW-0325">Glycoprotein</keyword>
<dbReference type="InterPro" id="IPR037120">
    <property type="entry name" value="Haem_peroxidase_sf_animal"/>
</dbReference>
<dbReference type="InterPro" id="IPR039261">
    <property type="entry name" value="FNR_nucleotide-bd"/>
</dbReference>
<dbReference type="InterPro" id="IPR002048">
    <property type="entry name" value="EF_hand_dom"/>
</dbReference>
<evidence type="ECO:0000256" key="1">
    <source>
        <dbReference type="ARBA" id="ARBA00004141"/>
    </source>
</evidence>
<dbReference type="GO" id="GO:0004601">
    <property type="term" value="F:peroxidase activity"/>
    <property type="evidence" value="ECO:0007669"/>
    <property type="project" value="UniProtKB-KW"/>
</dbReference>
<dbReference type="PROSITE" id="PS50292">
    <property type="entry name" value="PEROXIDASE_3"/>
    <property type="match status" value="1"/>
</dbReference>
<evidence type="ECO:0000256" key="12">
    <source>
        <dbReference type="ARBA" id="ARBA00022989"/>
    </source>
</evidence>
<evidence type="ECO:0000313" key="23">
    <source>
        <dbReference type="EMBL" id="CAL1537663.1"/>
    </source>
</evidence>
<dbReference type="SUPFAM" id="SSF52343">
    <property type="entry name" value="Ferredoxin reductase-like, C-terminal NADP-linked domain"/>
    <property type="match status" value="1"/>
</dbReference>
<evidence type="ECO:0000313" key="24">
    <source>
        <dbReference type="Proteomes" id="UP001497497"/>
    </source>
</evidence>
<dbReference type="GO" id="GO:0006979">
    <property type="term" value="P:response to oxidative stress"/>
    <property type="evidence" value="ECO:0007669"/>
    <property type="project" value="InterPro"/>
</dbReference>
<dbReference type="InterPro" id="IPR013112">
    <property type="entry name" value="FAD-bd_8"/>
</dbReference>
<dbReference type="GO" id="GO:0042554">
    <property type="term" value="P:superoxide anion generation"/>
    <property type="evidence" value="ECO:0007669"/>
    <property type="project" value="TreeGrafter"/>
</dbReference>
<comment type="subcellular location">
    <subcellularLocation>
        <location evidence="1">Membrane</location>
        <topology evidence="1">Multi-pass membrane protein</topology>
    </subcellularLocation>
</comment>
<dbReference type="CDD" id="cd06186">
    <property type="entry name" value="NOX_Duox_like_FAD_NADP"/>
    <property type="match status" value="1"/>
</dbReference>
<dbReference type="GO" id="GO:0042303">
    <property type="term" value="P:molting cycle"/>
    <property type="evidence" value="ECO:0007669"/>
    <property type="project" value="UniProtKB-ARBA"/>
</dbReference>
<evidence type="ECO:0000256" key="6">
    <source>
        <dbReference type="ARBA" id="ARBA00022692"/>
    </source>
</evidence>
<dbReference type="SUPFAM" id="SSF48113">
    <property type="entry name" value="Heme-dependent peroxidases"/>
    <property type="match status" value="1"/>
</dbReference>
<dbReference type="Gene3D" id="1.10.640.10">
    <property type="entry name" value="Haem peroxidase domain superfamily, animal type"/>
    <property type="match status" value="1"/>
</dbReference>
<keyword evidence="20" id="KW-0732">Signal</keyword>
<feature type="transmembrane region" description="Helical" evidence="19">
    <location>
        <begin position="1130"/>
        <end position="1150"/>
    </location>
</feature>
<feature type="transmembrane region" description="Helical" evidence="19">
    <location>
        <begin position="1245"/>
        <end position="1264"/>
    </location>
</feature>
<dbReference type="InterPro" id="IPR019791">
    <property type="entry name" value="Haem_peroxidase_animal"/>
</dbReference>
<protein>
    <recommendedName>
        <fullName evidence="3">NAD(P)H oxidase (H2O2-forming)</fullName>
        <ecNumber evidence="3">1.6.3.1</ecNumber>
    </recommendedName>
</protein>
<feature type="domain" description="FAD-binding FR-type" evidence="22">
    <location>
        <begin position="1272"/>
        <end position="1376"/>
    </location>
</feature>
<keyword evidence="6 19" id="KW-0812">Transmembrane</keyword>
<evidence type="ECO:0000256" key="10">
    <source>
        <dbReference type="ARBA" id="ARBA00022837"/>
    </source>
</evidence>
<evidence type="ECO:0000256" key="20">
    <source>
        <dbReference type="SAM" id="SignalP"/>
    </source>
</evidence>
<comment type="catalytic activity">
    <reaction evidence="17">
        <text>NADH + O2 + H(+) = H2O2 + NAD(+)</text>
        <dbReference type="Rhea" id="RHEA:11264"/>
        <dbReference type="ChEBI" id="CHEBI:15378"/>
        <dbReference type="ChEBI" id="CHEBI:15379"/>
        <dbReference type="ChEBI" id="CHEBI:16240"/>
        <dbReference type="ChEBI" id="CHEBI:57540"/>
        <dbReference type="ChEBI" id="CHEBI:57945"/>
        <dbReference type="EC" id="1.6.3.1"/>
    </reaction>
</comment>
<dbReference type="GO" id="GO:0016174">
    <property type="term" value="F:NAD(P)H oxidase H2O2-forming activity"/>
    <property type="evidence" value="ECO:0007669"/>
    <property type="project" value="UniProtKB-EC"/>
</dbReference>
<dbReference type="EMBL" id="CAXITT010000270">
    <property type="protein sequence ID" value="CAL1537663.1"/>
    <property type="molecule type" value="Genomic_DNA"/>
</dbReference>
<dbReference type="EC" id="1.6.3.1" evidence="3"/>
<dbReference type="InterPro" id="IPR010255">
    <property type="entry name" value="Haem_peroxidase_sf"/>
</dbReference>
<feature type="transmembrane region" description="Helical" evidence="19">
    <location>
        <begin position="1222"/>
        <end position="1239"/>
    </location>
</feature>
<dbReference type="PANTHER" id="PTHR11972:SF208">
    <property type="entry name" value="DUAL OXIDASE-LIKE PROTEIN"/>
    <property type="match status" value="1"/>
</dbReference>
<evidence type="ECO:0000256" key="9">
    <source>
        <dbReference type="ARBA" id="ARBA00022827"/>
    </source>
</evidence>
<dbReference type="Gene3D" id="1.10.238.10">
    <property type="entry name" value="EF-hand"/>
    <property type="match status" value="1"/>
</dbReference>
<keyword evidence="7" id="KW-0479">Metal-binding</keyword>
<evidence type="ECO:0000259" key="22">
    <source>
        <dbReference type="PROSITE" id="PS51384"/>
    </source>
</evidence>
<dbReference type="SFLD" id="SFLDG01169">
    <property type="entry name" value="NADPH_oxidase_subgroup_(NOX)"/>
    <property type="match status" value="1"/>
</dbReference>
<evidence type="ECO:0000256" key="17">
    <source>
        <dbReference type="ARBA" id="ARBA00047455"/>
    </source>
</evidence>
<dbReference type="PROSITE" id="PS51384">
    <property type="entry name" value="FAD_FR"/>
    <property type="match status" value="1"/>
</dbReference>
<dbReference type="GO" id="GO:0016175">
    <property type="term" value="F:superoxide-generating NAD(P)H oxidase activity"/>
    <property type="evidence" value="ECO:0007669"/>
    <property type="project" value="UniProtKB-ARBA"/>
</dbReference>
<dbReference type="GO" id="GO:0020037">
    <property type="term" value="F:heme binding"/>
    <property type="evidence" value="ECO:0007669"/>
    <property type="project" value="InterPro"/>
</dbReference>
<dbReference type="FunFam" id="2.40.30.10:FF:000059">
    <property type="entry name" value="dual oxidase isoform X1"/>
    <property type="match status" value="1"/>
</dbReference>
<keyword evidence="16" id="KW-0376">Hydrogen peroxide</keyword>
<feature type="transmembrane region" description="Helical" evidence="19">
    <location>
        <begin position="1088"/>
        <end position="1109"/>
    </location>
</feature>
<feature type="signal peptide" evidence="20">
    <location>
        <begin position="1"/>
        <end position="30"/>
    </location>
</feature>
<name>A0AAV2HUA4_LYMST</name>
<keyword evidence="9" id="KW-0274">FAD</keyword>
<accession>A0AAV2HUA4</accession>
<evidence type="ECO:0000256" key="14">
    <source>
        <dbReference type="ARBA" id="ARBA00023136"/>
    </source>
</evidence>
<dbReference type="Pfam" id="PF01794">
    <property type="entry name" value="Ferric_reduct"/>
    <property type="match status" value="1"/>
</dbReference>
<keyword evidence="10" id="KW-0106">Calcium</keyword>
<keyword evidence="13" id="KW-0560">Oxidoreductase</keyword>
<dbReference type="SMART" id="SM00054">
    <property type="entry name" value="EFh"/>
    <property type="match status" value="2"/>
</dbReference>
<dbReference type="InterPro" id="IPR050369">
    <property type="entry name" value="RBOH/FRE"/>
</dbReference>
<comment type="caution">
    <text evidence="23">The sequence shown here is derived from an EMBL/GenBank/DDBJ whole genome shotgun (WGS) entry which is preliminary data.</text>
</comment>
<evidence type="ECO:0000256" key="7">
    <source>
        <dbReference type="ARBA" id="ARBA00022723"/>
    </source>
</evidence>
<keyword evidence="24" id="KW-1185">Reference proteome</keyword>
<dbReference type="SUPFAM" id="SSF63380">
    <property type="entry name" value="Riboflavin synthase domain-like"/>
    <property type="match status" value="1"/>
</dbReference>
<evidence type="ECO:0000256" key="18">
    <source>
        <dbReference type="ARBA" id="ARBA00048762"/>
    </source>
</evidence>
<keyword evidence="11" id="KW-0521">NADP</keyword>
<evidence type="ECO:0000256" key="2">
    <source>
        <dbReference type="ARBA" id="ARBA00005644"/>
    </source>
</evidence>
<dbReference type="SUPFAM" id="SSF47473">
    <property type="entry name" value="EF-hand"/>
    <property type="match status" value="1"/>
</dbReference>
<evidence type="ECO:0000259" key="21">
    <source>
        <dbReference type="PROSITE" id="PS50222"/>
    </source>
</evidence>
<evidence type="ECO:0000256" key="3">
    <source>
        <dbReference type="ARBA" id="ARBA00012698"/>
    </source>
</evidence>
<feature type="domain" description="EF-hand" evidence="21">
    <location>
        <begin position="867"/>
        <end position="902"/>
    </location>
</feature>
<keyword evidence="8" id="KW-0677">Repeat</keyword>
<feature type="transmembrane region" description="Helical" evidence="19">
    <location>
        <begin position="609"/>
        <end position="630"/>
    </location>
</feature>
<evidence type="ECO:0000256" key="15">
    <source>
        <dbReference type="ARBA" id="ARBA00023180"/>
    </source>
</evidence>
<dbReference type="Pfam" id="PF08030">
    <property type="entry name" value="NAD_binding_6"/>
    <property type="match status" value="1"/>
</dbReference>
<evidence type="ECO:0000256" key="16">
    <source>
        <dbReference type="ARBA" id="ARBA00023324"/>
    </source>
</evidence>
<keyword evidence="14 19" id="KW-0472">Membrane</keyword>
<dbReference type="InterPro" id="IPR013121">
    <property type="entry name" value="Fe_red_NAD-bd_6"/>
</dbReference>
<dbReference type="Gene3D" id="3.40.50.80">
    <property type="entry name" value="Nucleotide-binding domain of ferredoxin-NADP reductase (FNR) module"/>
    <property type="match status" value="1"/>
</dbReference>
<dbReference type="SFLD" id="SFLDS00052">
    <property type="entry name" value="Ferric_Reductase_Domain"/>
    <property type="match status" value="1"/>
</dbReference>
<dbReference type="Pfam" id="PF03098">
    <property type="entry name" value="An_peroxidase"/>
    <property type="match status" value="1"/>
</dbReference>
<dbReference type="SFLD" id="SFLDG01168">
    <property type="entry name" value="Ferric_reductase_subgroup_(FRE"/>
    <property type="match status" value="1"/>
</dbReference>
<dbReference type="InterPro" id="IPR011992">
    <property type="entry name" value="EF-hand-dom_pair"/>
</dbReference>
<dbReference type="PANTHER" id="PTHR11972">
    <property type="entry name" value="NADPH OXIDASE"/>
    <property type="match status" value="1"/>
</dbReference>
<feature type="transmembrane region" description="Helical" evidence="19">
    <location>
        <begin position="1048"/>
        <end position="1068"/>
    </location>
</feature>
<dbReference type="InterPro" id="IPR017938">
    <property type="entry name" value="Riboflavin_synthase-like_b-brl"/>
</dbReference>
<keyword evidence="4" id="KW-0575">Peroxidase</keyword>
<feature type="transmembrane region" description="Helical" evidence="19">
    <location>
        <begin position="1187"/>
        <end position="1210"/>
    </location>
</feature>
<evidence type="ECO:0000256" key="19">
    <source>
        <dbReference type="SAM" id="Phobius"/>
    </source>
</evidence>
<dbReference type="GO" id="GO:0042742">
    <property type="term" value="P:defense response to bacterium"/>
    <property type="evidence" value="ECO:0007669"/>
    <property type="project" value="UniProtKB-ARBA"/>
</dbReference>